<sequence>MVVAWVVSVKLVWYRCSTGWRQCNLWCAKSGIAEYDNSAGHSGKVGFGGDGGGGGTGTKTGSTTIVDDAASAGNKEEVAKSETTIQLLIGLIAGSLYSTSSFTLHSSSKGKRKHIPCNASWAAY</sequence>
<dbReference type="AlphaFoldDB" id="A0A811UD96"/>
<organism evidence="2 3">
    <name type="scientific">Ceratitis capitata</name>
    <name type="common">Mediterranean fruit fly</name>
    <name type="synonym">Tephritis capitata</name>
    <dbReference type="NCBI Taxonomy" id="7213"/>
    <lineage>
        <taxon>Eukaryota</taxon>
        <taxon>Metazoa</taxon>
        <taxon>Ecdysozoa</taxon>
        <taxon>Arthropoda</taxon>
        <taxon>Hexapoda</taxon>
        <taxon>Insecta</taxon>
        <taxon>Pterygota</taxon>
        <taxon>Neoptera</taxon>
        <taxon>Endopterygota</taxon>
        <taxon>Diptera</taxon>
        <taxon>Brachycera</taxon>
        <taxon>Muscomorpha</taxon>
        <taxon>Tephritoidea</taxon>
        <taxon>Tephritidae</taxon>
        <taxon>Ceratitis</taxon>
        <taxon>Ceratitis</taxon>
    </lineage>
</organism>
<proteinExistence type="predicted"/>
<evidence type="ECO:0000313" key="2">
    <source>
        <dbReference type="EMBL" id="CAD6996016.1"/>
    </source>
</evidence>
<gene>
    <name evidence="2" type="ORF">CCAP1982_LOCUS4722</name>
</gene>
<name>A0A811UD96_CERCA</name>
<accession>A0A811UD96</accession>
<keyword evidence="3" id="KW-1185">Reference proteome</keyword>
<comment type="caution">
    <text evidence="2">The sequence shown here is derived from an EMBL/GenBank/DDBJ whole genome shotgun (WGS) entry which is preliminary data.</text>
</comment>
<feature type="signal peptide" evidence="1">
    <location>
        <begin position="1"/>
        <end position="19"/>
    </location>
</feature>
<evidence type="ECO:0000256" key="1">
    <source>
        <dbReference type="SAM" id="SignalP"/>
    </source>
</evidence>
<feature type="chain" id="PRO_5032705947" evidence="1">
    <location>
        <begin position="20"/>
        <end position="124"/>
    </location>
</feature>
<keyword evidence="1" id="KW-0732">Signal</keyword>
<protein>
    <submittedName>
        <fullName evidence="2">(Mediterranean fruit fly) hypothetical protein</fullName>
    </submittedName>
</protein>
<dbReference type="Proteomes" id="UP000606786">
    <property type="component" value="Unassembled WGS sequence"/>
</dbReference>
<dbReference type="EMBL" id="CAJHJT010000001">
    <property type="protein sequence ID" value="CAD6996016.1"/>
    <property type="molecule type" value="Genomic_DNA"/>
</dbReference>
<evidence type="ECO:0000313" key="3">
    <source>
        <dbReference type="Proteomes" id="UP000606786"/>
    </source>
</evidence>
<reference evidence="2" key="1">
    <citation type="submission" date="2020-11" db="EMBL/GenBank/DDBJ databases">
        <authorList>
            <person name="Whitehead M."/>
        </authorList>
    </citation>
    <scope>NUCLEOTIDE SEQUENCE</scope>
    <source>
        <strain evidence="2">EGII</strain>
    </source>
</reference>